<gene>
    <name evidence="1" type="ORF">HAX54_032492</name>
</gene>
<evidence type="ECO:0000313" key="2">
    <source>
        <dbReference type="Proteomes" id="UP000823775"/>
    </source>
</evidence>
<reference evidence="1 2" key="1">
    <citation type="journal article" date="2021" name="BMC Genomics">
        <title>Datura genome reveals duplications of psychoactive alkaloid biosynthetic genes and high mutation rate following tissue culture.</title>
        <authorList>
            <person name="Rajewski A."/>
            <person name="Carter-House D."/>
            <person name="Stajich J."/>
            <person name="Litt A."/>
        </authorList>
    </citation>
    <scope>NUCLEOTIDE SEQUENCE [LARGE SCALE GENOMIC DNA]</scope>
    <source>
        <strain evidence="1">AR-01</strain>
    </source>
</reference>
<keyword evidence="2" id="KW-1185">Reference proteome</keyword>
<comment type="caution">
    <text evidence="1">The sequence shown here is derived from an EMBL/GenBank/DDBJ whole genome shotgun (WGS) entry which is preliminary data.</text>
</comment>
<protein>
    <submittedName>
        <fullName evidence="1">Uncharacterized protein</fullName>
    </submittedName>
</protein>
<proteinExistence type="predicted"/>
<name>A0ABS8VBS5_DATST</name>
<accession>A0ABS8VBS5</accession>
<sequence>MKSNSNNGSGRNQWIHDKFLVPKKELHPLALIWGSSFIFINCRKADQSEDVGVGADGGLKKPPTDTLRPIILDNSCILYITAAAGTELANAYWAYSIYEDLDHSPQSQKLQHGWIDSIRPLAIKNDEWDRGTPLTANAEGCCQKEWNIVSLCWMRRVSTISPPRHLESESYSMNMISIQVYQIFGK</sequence>
<organism evidence="1 2">
    <name type="scientific">Datura stramonium</name>
    <name type="common">Jimsonweed</name>
    <name type="synonym">Common thornapple</name>
    <dbReference type="NCBI Taxonomy" id="4076"/>
    <lineage>
        <taxon>Eukaryota</taxon>
        <taxon>Viridiplantae</taxon>
        <taxon>Streptophyta</taxon>
        <taxon>Embryophyta</taxon>
        <taxon>Tracheophyta</taxon>
        <taxon>Spermatophyta</taxon>
        <taxon>Magnoliopsida</taxon>
        <taxon>eudicotyledons</taxon>
        <taxon>Gunneridae</taxon>
        <taxon>Pentapetalae</taxon>
        <taxon>asterids</taxon>
        <taxon>lamiids</taxon>
        <taxon>Solanales</taxon>
        <taxon>Solanaceae</taxon>
        <taxon>Solanoideae</taxon>
        <taxon>Datureae</taxon>
        <taxon>Datura</taxon>
    </lineage>
</organism>
<dbReference type="EMBL" id="JACEIK010004121">
    <property type="protein sequence ID" value="MCD9644309.1"/>
    <property type="molecule type" value="Genomic_DNA"/>
</dbReference>
<dbReference type="Proteomes" id="UP000823775">
    <property type="component" value="Unassembled WGS sequence"/>
</dbReference>
<evidence type="ECO:0000313" key="1">
    <source>
        <dbReference type="EMBL" id="MCD9644309.1"/>
    </source>
</evidence>